<reference evidence="14" key="1">
    <citation type="submission" date="2016-09" db="EMBL/GenBank/DDBJ databases">
        <authorList>
            <person name="Hebert L."/>
            <person name="Moumen B."/>
        </authorList>
    </citation>
    <scope>NUCLEOTIDE SEQUENCE [LARGE SCALE GENOMIC DNA]</scope>
    <source>
        <strain evidence="14">OVI</strain>
    </source>
</reference>
<dbReference type="PROSITE" id="PS50011">
    <property type="entry name" value="PROTEIN_KINASE_DOM"/>
    <property type="match status" value="1"/>
</dbReference>
<organism evidence="14 15">
    <name type="scientific">Trypanosoma equiperdum</name>
    <dbReference type="NCBI Taxonomy" id="5694"/>
    <lineage>
        <taxon>Eukaryota</taxon>
        <taxon>Discoba</taxon>
        <taxon>Euglenozoa</taxon>
        <taxon>Kinetoplastea</taxon>
        <taxon>Metakinetoplastina</taxon>
        <taxon>Trypanosomatida</taxon>
        <taxon>Trypanosomatidae</taxon>
        <taxon>Trypanosoma</taxon>
    </lineage>
</organism>
<name>A0A1G4IG62_TRYEQ</name>
<dbReference type="VEuPathDB" id="TriTrypDB:TEOVI_000274400"/>
<evidence type="ECO:0000256" key="7">
    <source>
        <dbReference type="ARBA" id="ARBA00022840"/>
    </source>
</evidence>
<dbReference type="InterPro" id="IPR011009">
    <property type="entry name" value="Kinase-like_dom_sf"/>
</dbReference>
<dbReference type="PROSITE" id="PS00107">
    <property type="entry name" value="PROTEIN_KINASE_ATP"/>
    <property type="match status" value="1"/>
</dbReference>
<comment type="catalytic activity">
    <reaction evidence="9">
        <text>L-seryl-[protein] + ATP = O-phospho-L-seryl-[protein] + ADP + H(+)</text>
        <dbReference type="Rhea" id="RHEA:17989"/>
        <dbReference type="Rhea" id="RHEA-COMP:9863"/>
        <dbReference type="Rhea" id="RHEA-COMP:11604"/>
        <dbReference type="ChEBI" id="CHEBI:15378"/>
        <dbReference type="ChEBI" id="CHEBI:29999"/>
        <dbReference type="ChEBI" id="CHEBI:30616"/>
        <dbReference type="ChEBI" id="CHEBI:83421"/>
        <dbReference type="ChEBI" id="CHEBI:456216"/>
        <dbReference type="EC" id="2.7.11.22"/>
    </reaction>
</comment>
<dbReference type="EC" id="2.7.11.22" evidence="2"/>
<dbReference type="GO" id="GO:0106310">
    <property type="term" value="F:protein serine kinase activity"/>
    <property type="evidence" value="ECO:0007669"/>
    <property type="project" value="RHEA"/>
</dbReference>
<keyword evidence="7 10" id="KW-0067">ATP-binding</keyword>
<dbReference type="Proteomes" id="UP000195570">
    <property type="component" value="Unassembled WGS sequence"/>
</dbReference>
<evidence type="ECO:0000256" key="3">
    <source>
        <dbReference type="ARBA" id="ARBA00022527"/>
    </source>
</evidence>
<dbReference type="GO" id="GO:0005524">
    <property type="term" value="F:ATP binding"/>
    <property type="evidence" value="ECO:0007669"/>
    <property type="project" value="UniProtKB-UniRule"/>
</dbReference>
<dbReference type="EMBL" id="CZPT02001585">
    <property type="protein sequence ID" value="SCU71164.1"/>
    <property type="molecule type" value="Genomic_DNA"/>
</dbReference>
<feature type="region of interest" description="Disordered" evidence="12">
    <location>
        <begin position="394"/>
        <end position="487"/>
    </location>
</feature>
<dbReference type="PANTHER" id="PTHR24056">
    <property type="entry name" value="CELL DIVISION PROTEIN KINASE"/>
    <property type="match status" value="1"/>
</dbReference>
<keyword evidence="3 11" id="KW-0723">Serine/threonine-protein kinase</keyword>
<dbReference type="InterPro" id="IPR008271">
    <property type="entry name" value="Ser/Thr_kinase_AS"/>
</dbReference>
<dbReference type="GO" id="GO:0004693">
    <property type="term" value="F:cyclin-dependent protein serine/threonine kinase activity"/>
    <property type="evidence" value="ECO:0007669"/>
    <property type="project" value="UniProtKB-EC"/>
</dbReference>
<keyword evidence="4 14" id="KW-0808">Transferase</keyword>
<evidence type="ECO:0000256" key="9">
    <source>
        <dbReference type="ARBA" id="ARBA00048367"/>
    </source>
</evidence>
<evidence type="ECO:0000256" key="5">
    <source>
        <dbReference type="ARBA" id="ARBA00022741"/>
    </source>
</evidence>
<evidence type="ECO:0000259" key="13">
    <source>
        <dbReference type="PROSITE" id="PS50011"/>
    </source>
</evidence>
<dbReference type="AlphaFoldDB" id="A0A1G4IG62"/>
<feature type="compositionally biased region" description="Basic and acidic residues" evidence="12">
    <location>
        <begin position="470"/>
        <end position="479"/>
    </location>
</feature>
<proteinExistence type="inferred from homology"/>
<accession>A0A1G4IG62</accession>
<dbReference type="Pfam" id="PF00069">
    <property type="entry name" value="Pkinase"/>
    <property type="match status" value="1"/>
</dbReference>
<evidence type="ECO:0000256" key="8">
    <source>
        <dbReference type="ARBA" id="ARBA00047811"/>
    </source>
</evidence>
<dbReference type="GO" id="GO:0005634">
    <property type="term" value="C:nucleus"/>
    <property type="evidence" value="ECO:0007669"/>
    <property type="project" value="TreeGrafter"/>
</dbReference>
<comment type="similarity">
    <text evidence="1">Belongs to the protein kinase superfamily. CMGC Ser/Thr protein kinase family. CDC2/CDKX subfamily.</text>
</comment>
<comment type="catalytic activity">
    <reaction evidence="8">
        <text>L-threonyl-[protein] + ATP = O-phospho-L-threonyl-[protein] + ADP + H(+)</text>
        <dbReference type="Rhea" id="RHEA:46608"/>
        <dbReference type="Rhea" id="RHEA-COMP:11060"/>
        <dbReference type="Rhea" id="RHEA-COMP:11605"/>
        <dbReference type="ChEBI" id="CHEBI:15378"/>
        <dbReference type="ChEBI" id="CHEBI:30013"/>
        <dbReference type="ChEBI" id="CHEBI:30616"/>
        <dbReference type="ChEBI" id="CHEBI:61977"/>
        <dbReference type="ChEBI" id="CHEBI:456216"/>
        <dbReference type="EC" id="2.7.11.22"/>
    </reaction>
</comment>
<feature type="domain" description="Protein kinase" evidence="13">
    <location>
        <begin position="4"/>
        <end position="309"/>
    </location>
</feature>
<dbReference type="InterPro" id="IPR000719">
    <property type="entry name" value="Prot_kinase_dom"/>
</dbReference>
<dbReference type="FunFam" id="3.30.200.20:FF:000049">
    <property type="entry name" value="cyclin-dependent kinase-like 1 isoform X1"/>
    <property type="match status" value="1"/>
</dbReference>
<dbReference type="InterPro" id="IPR050108">
    <property type="entry name" value="CDK"/>
</dbReference>
<gene>
    <name evidence="14" type="ORF">TEOVI_000274400</name>
</gene>
<dbReference type="PROSITE" id="PS00108">
    <property type="entry name" value="PROTEIN_KINASE_ST"/>
    <property type="match status" value="1"/>
</dbReference>
<evidence type="ECO:0000256" key="2">
    <source>
        <dbReference type="ARBA" id="ARBA00012425"/>
    </source>
</evidence>
<protein>
    <recommendedName>
        <fullName evidence="2">cyclin-dependent kinase</fullName>
        <ecNumber evidence="2">2.7.11.22</ecNumber>
    </recommendedName>
</protein>
<evidence type="ECO:0000256" key="11">
    <source>
        <dbReference type="RuleBase" id="RU000304"/>
    </source>
</evidence>
<dbReference type="Gene3D" id="1.10.510.10">
    <property type="entry name" value="Transferase(Phosphotransferase) domain 1"/>
    <property type="match status" value="1"/>
</dbReference>
<keyword evidence="6 14" id="KW-0418">Kinase</keyword>
<dbReference type="SMART" id="SM00220">
    <property type="entry name" value="S_TKc"/>
    <property type="match status" value="1"/>
</dbReference>
<keyword evidence="5 10" id="KW-0547">Nucleotide-binding</keyword>
<dbReference type="GeneID" id="92376684"/>
<dbReference type="RefSeq" id="XP_067081870.1">
    <property type="nucleotide sequence ID" value="XM_067225769.1"/>
</dbReference>
<feature type="compositionally biased region" description="Polar residues" evidence="12">
    <location>
        <begin position="437"/>
        <end position="452"/>
    </location>
</feature>
<dbReference type="PANTHER" id="PTHR24056:SF400">
    <property type="entry name" value="KINASE, PUTATIVE-RELATED"/>
    <property type="match status" value="1"/>
</dbReference>
<evidence type="ECO:0000256" key="10">
    <source>
        <dbReference type="PROSITE-ProRule" id="PRU10141"/>
    </source>
</evidence>
<evidence type="ECO:0000313" key="15">
    <source>
        <dbReference type="Proteomes" id="UP000195570"/>
    </source>
</evidence>
<sequence>MEDYETVAAVGEGTYGIVYKCRCKKSGRVVAIKCFKRKRDCVFSRRVILRELRALKLLVGQPGVVQLLRDFHTGGQLCLVMEYYEHNLLDIIRRNPHGVPRPQLKQILFTLLVGVRSCHHHGVVHRDLKPENILVYQGRVSFVCDLGSSRILRQPGTLVKTTSGGLLRTPTDQPGPLTGNVATRWYCSPEMLIGLPHYNFTSDMWAVGAVMAELARGMPLLPGKSRFDQLSLINQRVGDLAELGEYSKFSPFIATAVKGRESNSIAGDFLTRVYRSVLGVDGMNLLRELLSVDYRKRLTVDKALAHPFFKMYVVPGVSLPLSFYGTSTLRRSKTVEELSGLAVDKGPGAGDCDKWFGLGLGKPVPVAEIEPLNMLSPVKPRTVEVLDHHSPVRKHCVNPTKRSSCAANDPTDECEPHSRQGSVSNNKRRTFSKRPLLSQQRSLPNISSSSVGKASVARFPEPQRSSIAEPHLKLPRVNEGHYNGSKR</sequence>
<dbReference type="SUPFAM" id="SSF56112">
    <property type="entry name" value="Protein kinase-like (PK-like)"/>
    <property type="match status" value="1"/>
</dbReference>
<dbReference type="InterPro" id="IPR017441">
    <property type="entry name" value="Protein_kinase_ATP_BS"/>
</dbReference>
<evidence type="ECO:0000256" key="4">
    <source>
        <dbReference type="ARBA" id="ARBA00022679"/>
    </source>
</evidence>
<evidence type="ECO:0000256" key="12">
    <source>
        <dbReference type="SAM" id="MobiDB-lite"/>
    </source>
</evidence>
<feature type="binding site" evidence="10">
    <location>
        <position position="33"/>
    </location>
    <ligand>
        <name>ATP</name>
        <dbReference type="ChEBI" id="CHEBI:30616"/>
    </ligand>
</feature>
<evidence type="ECO:0000256" key="6">
    <source>
        <dbReference type="ARBA" id="ARBA00022777"/>
    </source>
</evidence>
<evidence type="ECO:0000256" key="1">
    <source>
        <dbReference type="ARBA" id="ARBA00006485"/>
    </source>
</evidence>
<dbReference type="Gene3D" id="3.30.200.20">
    <property type="entry name" value="Phosphorylase Kinase, domain 1"/>
    <property type="match status" value="1"/>
</dbReference>
<keyword evidence="15" id="KW-1185">Reference proteome</keyword>
<comment type="caution">
    <text evidence="14">The sequence shown here is derived from an EMBL/GenBank/DDBJ whole genome shotgun (WGS) entry which is preliminary data.</text>
</comment>
<evidence type="ECO:0000313" key="14">
    <source>
        <dbReference type="EMBL" id="SCU71164.1"/>
    </source>
</evidence>